<organism evidence="1 2">
    <name type="scientific">Bowdeniella nasicola</name>
    <dbReference type="NCBI Taxonomy" id="208480"/>
    <lineage>
        <taxon>Bacteria</taxon>
        <taxon>Bacillati</taxon>
        <taxon>Actinomycetota</taxon>
        <taxon>Actinomycetes</taxon>
        <taxon>Actinomycetales</taxon>
        <taxon>Actinomycetaceae</taxon>
        <taxon>Bowdeniella</taxon>
    </lineage>
</organism>
<dbReference type="InterPro" id="IPR021408">
    <property type="entry name" value="DUF3046"/>
</dbReference>
<accession>A0A1H4DYI1</accession>
<evidence type="ECO:0000313" key="1">
    <source>
        <dbReference type="EMBL" id="SEA77549.1"/>
    </source>
</evidence>
<dbReference type="Proteomes" id="UP000199288">
    <property type="component" value="Unassembled WGS sequence"/>
</dbReference>
<gene>
    <name evidence="1" type="ORF">SAMN02910418_02382</name>
</gene>
<reference evidence="2" key="1">
    <citation type="submission" date="2016-10" db="EMBL/GenBank/DDBJ databases">
        <authorList>
            <person name="Varghese N."/>
            <person name="Submissions S."/>
        </authorList>
    </citation>
    <scope>NUCLEOTIDE SEQUENCE [LARGE SCALE GENOMIC DNA]</scope>
    <source>
        <strain evidence="2">KPR-1</strain>
    </source>
</reference>
<proteinExistence type="predicted"/>
<dbReference type="OrthoDB" id="3215033at2"/>
<evidence type="ECO:0008006" key="3">
    <source>
        <dbReference type="Google" id="ProtNLM"/>
    </source>
</evidence>
<keyword evidence="2" id="KW-1185">Reference proteome</keyword>
<evidence type="ECO:0000313" key="2">
    <source>
        <dbReference type="Proteomes" id="UP000199288"/>
    </source>
</evidence>
<sequence>MRRSELFEALTATYGEALGTSLAADLALVQLGGRSMNAALADGIDPAKVWAAFCDEMEADDEVRFYHRSLTRERSAGRSG</sequence>
<protein>
    <recommendedName>
        <fullName evidence="3">DUF3046 domain-containing protein</fullName>
    </recommendedName>
</protein>
<dbReference type="RefSeq" id="WP_092566149.1">
    <property type="nucleotide sequence ID" value="NZ_FNQV01000022.1"/>
</dbReference>
<name>A0A1H4DYI1_9ACTO</name>
<dbReference type="Pfam" id="PF11248">
    <property type="entry name" value="DUF3046"/>
    <property type="match status" value="1"/>
</dbReference>
<dbReference type="AlphaFoldDB" id="A0A1H4DYI1"/>
<dbReference type="EMBL" id="FNQV01000022">
    <property type="protein sequence ID" value="SEA77549.1"/>
    <property type="molecule type" value="Genomic_DNA"/>
</dbReference>